<dbReference type="HOGENOM" id="CLU_848283_0_0_1"/>
<feature type="compositionally biased region" description="Low complexity" evidence="1">
    <location>
        <begin position="9"/>
        <end position="39"/>
    </location>
</feature>
<dbReference type="EnsemblPlants" id="KEH26137">
    <property type="protein sequence ID" value="KEH26137"/>
    <property type="gene ID" value="MTR_6g045277"/>
</dbReference>
<reference evidence="2 4" key="2">
    <citation type="journal article" date="2014" name="BMC Genomics">
        <title>An improved genome release (version Mt4.0) for the model legume Medicago truncatula.</title>
        <authorList>
            <person name="Tang H."/>
            <person name="Krishnakumar V."/>
            <person name="Bidwell S."/>
            <person name="Rosen B."/>
            <person name="Chan A."/>
            <person name="Zhou S."/>
            <person name="Gentzbittel L."/>
            <person name="Childs K.L."/>
            <person name="Yandell M."/>
            <person name="Gundlach H."/>
            <person name="Mayer K.F."/>
            <person name="Schwartz D.C."/>
            <person name="Town C.D."/>
        </authorList>
    </citation>
    <scope>GENOME REANNOTATION</scope>
    <source>
        <strain evidence="2">A17</strain>
        <strain evidence="3 4">cv. Jemalong A17</strain>
    </source>
</reference>
<feature type="compositionally biased region" description="Low complexity" evidence="1">
    <location>
        <begin position="56"/>
        <end position="76"/>
    </location>
</feature>
<organism evidence="2 4">
    <name type="scientific">Medicago truncatula</name>
    <name type="common">Barrel medic</name>
    <name type="synonym">Medicago tribuloides</name>
    <dbReference type="NCBI Taxonomy" id="3880"/>
    <lineage>
        <taxon>Eukaryota</taxon>
        <taxon>Viridiplantae</taxon>
        <taxon>Streptophyta</taxon>
        <taxon>Embryophyta</taxon>
        <taxon>Tracheophyta</taxon>
        <taxon>Spermatophyta</taxon>
        <taxon>Magnoliopsida</taxon>
        <taxon>eudicotyledons</taxon>
        <taxon>Gunneridae</taxon>
        <taxon>Pentapetalae</taxon>
        <taxon>rosids</taxon>
        <taxon>fabids</taxon>
        <taxon>Fabales</taxon>
        <taxon>Fabaceae</taxon>
        <taxon>Papilionoideae</taxon>
        <taxon>50 kb inversion clade</taxon>
        <taxon>NPAAA clade</taxon>
        <taxon>Hologalegina</taxon>
        <taxon>IRL clade</taxon>
        <taxon>Trifolieae</taxon>
        <taxon>Medicago</taxon>
    </lineage>
</organism>
<dbReference type="AlphaFoldDB" id="A0A072U900"/>
<reference evidence="3" key="3">
    <citation type="submission" date="2015-04" db="UniProtKB">
        <authorList>
            <consortium name="EnsemblPlants"/>
        </authorList>
    </citation>
    <scope>IDENTIFICATION</scope>
    <source>
        <strain evidence="3">cv. Jemalong A17</strain>
    </source>
</reference>
<evidence type="ECO:0000313" key="3">
    <source>
        <dbReference type="EnsemblPlants" id="KEH26137"/>
    </source>
</evidence>
<feature type="region of interest" description="Disordered" evidence="1">
    <location>
        <begin position="1"/>
        <end position="40"/>
    </location>
</feature>
<proteinExistence type="predicted"/>
<name>A0A072U900_MEDTR</name>
<gene>
    <name evidence="2" type="ordered locus">MTR_6g045277</name>
</gene>
<feature type="region of interest" description="Disordered" evidence="1">
    <location>
        <begin position="55"/>
        <end position="76"/>
    </location>
</feature>
<accession>A0A072U900</accession>
<evidence type="ECO:0000313" key="4">
    <source>
        <dbReference type="Proteomes" id="UP000002051"/>
    </source>
</evidence>
<dbReference type="Proteomes" id="UP000002051">
    <property type="component" value="Chromosome 6"/>
</dbReference>
<evidence type="ECO:0000256" key="1">
    <source>
        <dbReference type="SAM" id="MobiDB-lite"/>
    </source>
</evidence>
<keyword evidence="4" id="KW-1185">Reference proteome</keyword>
<reference evidence="2 4" key="1">
    <citation type="journal article" date="2011" name="Nature">
        <title>The Medicago genome provides insight into the evolution of rhizobial symbioses.</title>
        <authorList>
            <person name="Young N.D."/>
            <person name="Debelle F."/>
            <person name="Oldroyd G.E."/>
            <person name="Geurts R."/>
            <person name="Cannon S.B."/>
            <person name="Udvardi M.K."/>
            <person name="Benedito V.A."/>
            <person name="Mayer K.F."/>
            <person name="Gouzy J."/>
            <person name="Schoof H."/>
            <person name="Van de Peer Y."/>
            <person name="Proost S."/>
            <person name="Cook D.R."/>
            <person name="Meyers B.C."/>
            <person name="Spannagl M."/>
            <person name="Cheung F."/>
            <person name="De Mita S."/>
            <person name="Krishnakumar V."/>
            <person name="Gundlach H."/>
            <person name="Zhou S."/>
            <person name="Mudge J."/>
            <person name="Bharti A.K."/>
            <person name="Murray J.D."/>
            <person name="Naoumkina M.A."/>
            <person name="Rosen B."/>
            <person name="Silverstein K.A."/>
            <person name="Tang H."/>
            <person name="Rombauts S."/>
            <person name="Zhao P.X."/>
            <person name="Zhou P."/>
            <person name="Barbe V."/>
            <person name="Bardou P."/>
            <person name="Bechner M."/>
            <person name="Bellec A."/>
            <person name="Berger A."/>
            <person name="Berges H."/>
            <person name="Bidwell S."/>
            <person name="Bisseling T."/>
            <person name="Choisne N."/>
            <person name="Couloux A."/>
            <person name="Denny R."/>
            <person name="Deshpande S."/>
            <person name="Dai X."/>
            <person name="Doyle J.J."/>
            <person name="Dudez A.M."/>
            <person name="Farmer A.D."/>
            <person name="Fouteau S."/>
            <person name="Franken C."/>
            <person name="Gibelin C."/>
            <person name="Gish J."/>
            <person name="Goldstein S."/>
            <person name="Gonzalez A.J."/>
            <person name="Green P.J."/>
            <person name="Hallab A."/>
            <person name="Hartog M."/>
            <person name="Hua A."/>
            <person name="Humphray S.J."/>
            <person name="Jeong D.H."/>
            <person name="Jing Y."/>
            <person name="Jocker A."/>
            <person name="Kenton S.M."/>
            <person name="Kim D.J."/>
            <person name="Klee K."/>
            <person name="Lai H."/>
            <person name="Lang C."/>
            <person name="Lin S."/>
            <person name="Macmil S.L."/>
            <person name="Magdelenat G."/>
            <person name="Matthews L."/>
            <person name="McCorrison J."/>
            <person name="Monaghan E.L."/>
            <person name="Mun J.H."/>
            <person name="Najar F.Z."/>
            <person name="Nicholson C."/>
            <person name="Noirot C."/>
            <person name="O'Bleness M."/>
            <person name="Paule C.R."/>
            <person name="Poulain J."/>
            <person name="Prion F."/>
            <person name="Qin B."/>
            <person name="Qu C."/>
            <person name="Retzel E.F."/>
            <person name="Riddle C."/>
            <person name="Sallet E."/>
            <person name="Samain S."/>
            <person name="Samson N."/>
            <person name="Sanders I."/>
            <person name="Saurat O."/>
            <person name="Scarpelli C."/>
            <person name="Schiex T."/>
            <person name="Segurens B."/>
            <person name="Severin A.J."/>
            <person name="Sherrier D.J."/>
            <person name="Shi R."/>
            <person name="Sims S."/>
            <person name="Singer S.R."/>
            <person name="Sinharoy S."/>
            <person name="Sterck L."/>
            <person name="Viollet A."/>
            <person name="Wang B.B."/>
            <person name="Wang K."/>
            <person name="Wang M."/>
            <person name="Wang X."/>
            <person name="Warfsmann J."/>
            <person name="Weissenbach J."/>
            <person name="White D.D."/>
            <person name="White J.D."/>
            <person name="Wiley G.B."/>
            <person name="Wincker P."/>
            <person name="Xing Y."/>
            <person name="Yang L."/>
            <person name="Yao Z."/>
            <person name="Ying F."/>
            <person name="Zhai J."/>
            <person name="Zhou L."/>
            <person name="Zuber A."/>
            <person name="Denarie J."/>
            <person name="Dixon R.A."/>
            <person name="May G.D."/>
            <person name="Schwartz D.C."/>
            <person name="Rogers J."/>
            <person name="Quetier F."/>
            <person name="Town C.D."/>
            <person name="Roe B.A."/>
        </authorList>
    </citation>
    <scope>NUCLEOTIDE SEQUENCE [LARGE SCALE GENOMIC DNA]</scope>
    <source>
        <strain evidence="2">A17</strain>
        <strain evidence="3 4">cv. Jemalong A17</strain>
    </source>
</reference>
<protein>
    <submittedName>
        <fullName evidence="2 3">Uncharacterized protein</fullName>
    </submittedName>
</protein>
<evidence type="ECO:0000313" key="2">
    <source>
        <dbReference type="EMBL" id="KEH26137.1"/>
    </source>
</evidence>
<sequence length="351" mass="37943">MTRPPPVLGTAASNAASASGTTTNQTIPTESTQPSQTSSMAQVIEPVYTLADENVTSQTSQASTSNTMASTTSRGSPAVTAAAQTTQAAGTMFSQRFLNLGNGGRGSYGIPTSSTQNSHTSTLVFPENSNMAIPPLSNQGENISFGRSQQVFIPFGSPQQSLTNALINALRQTMADTNHDMVNMVTQQVMTVINHLIQETNSSYQTLSQQMGRIADFLGAPQVRVTQAVRNTNARQREAPVEGQINQVPENQAQEVQPEIPEEPVRIPIMVNRNQNADQVVMQARRNNYEGQNNVANIVEALLAHNGFNTGLHRPNFVLALSEFVLETEMPRNHKVPKFTKFAGETNESTV</sequence>
<dbReference type="EMBL" id="CM001222">
    <property type="protein sequence ID" value="KEH26137.1"/>
    <property type="molecule type" value="Genomic_DNA"/>
</dbReference>